<gene>
    <name evidence="1" type="ORF">ALECFALPRED_009974</name>
</gene>
<sequence length="463" mass="52416">MAILTDLPNELLLFIIADVSPLYIDSFTLSCKRISCLCTDTIREHDTVRSRIPSLDQNELLRTVISNPHIALYPKFARLRAREDSWDGGAPDDLLSEIDFQTRQNPYTTLLQHIPMETSRMAAPLLITRLLNIQKIEISVTWCQNMLRVLSNVLEASYDPIPKFRAPLPLGKLTEAHVSTFANSVDGLELSILLAALPTLRMLDVGGLERKEPYICPYQRRSSGVTEIILGAHVDFSFLVELIGRTNALQRFTYNHEIHNFSAKLQPRRLTELLEQRAGHGLAYLSLLTRKGEYTAQSCLDLCRNHNDLSLGSLRGFRVLKCLVTCVDMFIKTRGYGEDGIGPVTVQRLVSWLPASLETLVLHPGLEVWDKAVLRMLFRGLRNEKQARIPNLKRINFVGFPDFDHSMPDDIKIGCRETGVRLGYTLHTCRTNCGRALELLQDWEGRPWVEALGDCCGYIDSGW</sequence>
<reference evidence="1" key="1">
    <citation type="submission" date="2021-03" db="EMBL/GenBank/DDBJ databases">
        <authorList>
            <person name="Tagirdzhanova G."/>
        </authorList>
    </citation>
    <scope>NUCLEOTIDE SEQUENCE</scope>
</reference>
<name>A0A8H3EX20_9LECA</name>
<dbReference type="EMBL" id="CAJPDR010000080">
    <property type="protein sequence ID" value="CAF9915086.1"/>
    <property type="molecule type" value="Genomic_DNA"/>
</dbReference>
<organism evidence="1 2">
    <name type="scientific">Alectoria fallacina</name>
    <dbReference type="NCBI Taxonomy" id="1903189"/>
    <lineage>
        <taxon>Eukaryota</taxon>
        <taxon>Fungi</taxon>
        <taxon>Dikarya</taxon>
        <taxon>Ascomycota</taxon>
        <taxon>Pezizomycotina</taxon>
        <taxon>Lecanoromycetes</taxon>
        <taxon>OSLEUM clade</taxon>
        <taxon>Lecanoromycetidae</taxon>
        <taxon>Lecanorales</taxon>
        <taxon>Lecanorineae</taxon>
        <taxon>Parmeliaceae</taxon>
        <taxon>Alectoria</taxon>
    </lineage>
</organism>
<evidence type="ECO:0008006" key="3">
    <source>
        <dbReference type="Google" id="ProtNLM"/>
    </source>
</evidence>
<comment type="caution">
    <text evidence="1">The sequence shown here is derived from an EMBL/GenBank/DDBJ whole genome shotgun (WGS) entry which is preliminary data.</text>
</comment>
<dbReference type="AlphaFoldDB" id="A0A8H3EX20"/>
<accession>A0A8H3EX20</accession>
<dbReference type="Proteomes" id="UP000664203">
    <property type="component" value="Unassembled WGS sequence"/>
</dbReference>
<evidence type="ECO:0000313" key="2">
    <source>
        <dbReference type="Proteomes" id="UP000664203"/>
    </source>
</evidence>
<evidence type="ECO:0000313" key="1">
    <source>
        <dbReference type="EMBL" id="CAF9915086.1"/>
    </source>
</evidence>
<dbReference type="OrthoDB" id="5421601at2759"/>
<protein>
    <recommendedName>
        <fullName evidence="3">F-box domain-containing protein</fullName>
    </recommendedName>
</protein>
<proteinExistence type="predicted"/>
<keyword evidence="2" id="KW-1185">Reference proteome</keyword>